<protein>
    <submittedName>
        <fullName evidence="1">Uncharacterized protein</fullName>
    </submittedName>
</protein>
<organism evidence="1">
    <name type="scientific">Graphocephala atropunctata</name>
    <dbReference type="NCBI Taxonomy" id="36148"/>
    <lineage>
        <taxon>Eukaryota</taxon>
        <taxon>Metazoa</taxon>
        <taxon>Ecdysozoa</taxon>
        <taxon>Arthropoda</taxon>
        <taxon>Hexapoda</taxon>
        <taxon>Insecta</taxon>
        <taxon>Pterygota</taxon>
        <taxon>Neoptera</taxon>
        <taxon>Paraneoptera</taxon>
        <taxon>Hemiptera</taxon>
        <taxon>Auchenorrhyncha</taxon>
        <taxon>Membracoidea</taxon>
        <taxon>Cicadellidae</taxon>
        <taxon>Cicadellinae</taxon>
        <taxon>Cicadellini</taxon>
        <taxon>Graphocephala</taxon>
    </lineage>
</organism>
<evidence type="ECO:0000313" key="1">
    <source>
        <dbReference type="EMBL" id="JAT16864.1"/>
    </source>
</evidence>
<proteinExistence type="predicted"/>
<accession>A0A1B6L035</accession>
<feature type="non-terminal residue" evidence="1">
    <location>
        <position position="1"/>
    </location>
</feature>
<name>A0A1B6L035_9HEMI</name>
<dbReference type="AlphaFoldDB" id="A0A1B6L035"/>
<feature type="non-terminal residue" evidence="1">
    <location>
        <position position="867"/>
    </location>
</feature>
<dbReference type="EMBL" id="GEBQ01023113">
    <property type="protein sequence ID" value="JAT16864.1"/>
    <property type="molecule type" value="Transcribed_RNA"/>
</dbReference>
<sequence>ESQQEQEEAKYAATKVINDASEDAHQHLAAMRKKHINLISRHLYQALIPTNIKNRLDSVKHNLKIDHHSPNVKTPIYSQPTLPRPKPCLGNIVNCLYVPVVFHHGAPSVATHPCSGHKCSHVSISKPNRKPTVFVTLKPSYPGYSETFKPPVHTRPIICNLYKDSPNSYLYHKCGRKLPNIPTYATVKSSTITSSVTTSAPAKSDLHTYSENVLVTSTPRPISGKLSTEPTREQMYLPEELYNLVTSPPAVPQETYKPYGMETLKANIIQLEREILGITDSESPLTTAVTESILPPTDNSLLKEDFPSTSRQVLYLNISKNDQDNSELKLLPNEINLESTTNPEEEISLHSIQPIQEITTMKLPLFDEEKINKIIKTSQTDPEVLESTTIIPLFSSTVQSYIQEGKELDNQNETWSDNTIGDYTTSNINDEGKLILKTDSDSDKDSVHVVNTTLTSDPLIPTISIILENEPSNPIQDEYETNEAKSDQTIAASVLSENFRLGIEETFTSELPNQLLHDTDQVTLVMEKEVNFNPITQPYEDEQLTQITSNSFFVMTSQAPQDSKHLEDKNESHTNDVTENQIFQNNVPTELSETEVNGSTIPYTTPLGLTKTDNLVKEEDQINPETVQESSNNELEQELRTEPWSYDTTTLVLTRTDNLLEVKNHISPEKVQDSTKNELEEEFRTEPWYYETTTLGLTKTDHLEENHKASQIDQESSTNNMEHELRTEPVSHETTTLGFTRIVEEEENQNIPETVQESSNNLEQELRTESWPYDTTTLSLTRTDNLKEDENLIAPEIVEESSGNEIEEELSTKHWIYDTTTLDLTRTDSLVKEVNQIALEIVQESSNNELEQALRTGLWSYETTTLG</sequence>
<gene>
    <name evidence="1" type="ORF">g.6716</name>
</gene>
<reference evidence="1" key="1">
    <citation type="submission" date="2015-11" db="EMBL/GenBank/DDBJ databases">
        <title>De novo transcriptome assembly of four potential Pierce s Disease insect vectors from Arizona vineyards.</title>
        <authorList>
            <person name="Tassone E.E."/>
        </authorList>
    </citation>
    <scope>NUCLEOTIDE SEQUENCE</scope>
</reference>